<protein>
    <submittedName>
        <fullName evidence="2">MerR family transcriptional regulator</fullName>
    </submittedName>
</protein>
<dbReference type="SUPFAM" id="SSF46955">
    <property type="entry name" value="Putative DNA-binding domain"/>
    <property type="match status" value="1"/>
</dbReference>
<name>A0A5K7ZBD8_9BACT</name>
<dbReference type="GO" id="GO:0030295">
    <property type="term" value="F:protein kinase activator activity"/>
    <property type="evidence" value="ECO:0007669"/>
    <property type="project" value="TreeGrafter"/>
</dbReference>
<evidence type="ECO:0000259" key="1">
    <source>
        <dbReference type="PROSITE" id="PS51094"/>
    </source>
</evidence>
<dbReference type="InterPro" id="IPR002178">
    <property type="entry name" value="PTS_EIIA_type-2_dom"/>
</dbReference>
<evidence type="ECO:0000313" key="3">
    <source>
        <dbReference type="Proteomes" id="UP000427769"/>
    </source>
</evidence>
<dbReference type="Gene3D" id="3.40.930.10">
    <property type="entry name" value="Mannitol-specific EII, Chain A"/>
    <property type="match status" value="1"/>
</dbReference>
<dbReference type="InterPro" id="IPR041657">
    <property type="entry name" value="HTH_17"/>
</dbReference>
<organism evidence="2 3">
    <name type="scientific">Desulfosarcina widdelii</name>
    <dbReference type="NCBI Taxonomy" id="947919"/>
    <lineage>
        <taxon>Bacteria</taxon>
        <taxon>Pseudomonadati</taxon>
        <taxon>Thermodesulfobacteriota</taxon>
        <taxon>Desulfobacteria</taxon>
        <taxon>Desulfobacterales</taxon>
        <taxon>Desulfosarcinaceae</taxon>
        <taxon>Desulfosarcina</taxon>
    </lineage>
</organism>
<reference evidence="2 3" key="1">
    <citation type="submission" date="2019-11" db="EMBL/GenBank/DDBJ databases">
        <title>Comparative genomics of hydrocarbon-degrading Desulfosarcina strains.</title>
        <authorList>
            <person name="Watanabe M."/>
            <person name="Kojima H."/>
            <person name="Fukui M."/>
        </authorList>
    </citation>
    <scope>NUCLEOTIDE SEQUENCE [LARGE SCALE GENOMIC DNA]</scope>
    <source>
        <strain evidence="2 3">PP31</strain>
    </source>
</reference>
<dbReference type="Pfam" id="PF12728">
    <property type="entry name" value="HTH_17"/>
    <property type="match status" value="1"/>
</dbReference>
<dbReference type="InterPro" id="IPR009061">
    <property type="entry name" value="DNA-bd_dom_put_sf"/>
</dbReference>
<dbReference type="Proteomes" id="UP000427769">
    <property type="component" value="Chromosome"/>
</dbReference>
<dbReference type="SUPFAM" id="SSF55804">
    <property type="entry name" value="Phoshotransferase/anion transport protein"/>
    <property type="match status" value="1"/>
</dbReference>
<feature type="domain" description="PTS EIIA type-2" evidence="1">
    <location>
        <begin position="75"/>
        <end position="219"/>
    </location>
</feature>
<dbReference type="KEGG" id="dwd:DSCW_65830"/>
<evidence type="ECO:0000313" key="2">
    <source>
        <dbReference type="EMBL" id="BBO79166.1"/>
    </source>
</evidence>
<sequence length="226" mass="24851">MKRSLKTVADALDLPLTTVERWIRQGRIPIQRDGSEAVFSPAALERWASTHHLSFSLGGDQTDNDTPEALGSLVSAMQRGKVCCGIAGADAAAVLHAVVACIDFLPEEVREELYEKLMERERLASTGIGNGIAIPHPREPLSRPPDSSVITTCFTENPVQYGAIDDRPVSILFLLISPTVKHHLHLLSRLSYCIRDGAFVDFLQTQPDAGTLHSRVAEFEKRLDDL</sequence>
<keyword evidence="3" id="KW-1185">Reference proteome</keyword>
<dbReference type="CDD" id="cd00211">
    <property type="entry name" value="PTS_IIA_fru"/>
    <property type="match status" value="1"/>
</dbReference>
<dbReference type="RefSeq" id="WP_155307725.1">
    <property type="nucleotide sequence ID" value="NZ_AP021875.1"/>
</dbReference>
<dbReference type="InterPro" id="IPR051541">
    <property type="entry name" value="PTS_SugarTrans_NitroReg"/>
</dbReference>
<gene>
    <name evidence="2" type="ORF">DSCW_65830</name>
</gene>
<dbReference type="AlphaFoldDB" id="A0A5K7ZBD8"/>
<dbReference type="PANTHER" id="PTHR47738:SF1">
    <property type="entry name" value="NITROGEN REGULATORY PROTEIN"/>
    <property type="match status" value="1"/>
</dbReference>
<dbReference type="OrthoDB" id="95460at2"/>
<proteinExistence type="predicted"/>
<dbReference type="Pfam" id="PF00359">
    <property type="entry name" value="PTS_EIIA_2"/>
    <property type="match status" value="1"/>
</dbReference>
<dbReference type="PROSITE" id="PS51094">
    <property type="entry name" value="PTS_EIIA_TYPE_2"/>
    <property type="match status" value="1"/>
</dbReference>
<accession>A0A5K7ZBD8</accession>
<dbReference type="InterPro" id="IPR016152">
    <property type="entry name" value="PTrfase/Anion_transptr"/>
</dbReference>
<dbReference type="EMBL" id="AP021875">
    <property type="protein sequence ID" value="BBO79166.1"/>
    <property type="molecule type" value="Genomic_DNA"/>
</dbReference>
<dbReference type="PANTHER" id="PTHR47738">
    <property type="entry name" value="PTS SYSTEM FRUCTOSE-LIKE EIIA COMPONENT-RELATED"/>
    <property type="match status" value="1"/>
</dbReference>